<dbReference type="GO" id="GO:0043565">
    <property type="term" value="F:sequence-specific DNA binding"/>
    <property type="evidence" value="ECO:0007669"/>
    <property type="project" value="InterPro"/>
</dbReference>
<comment type="caution">
    <text evidence="4">The sequence shown here is derived from an EMBL/GenBank/DDBJ whole genome shotgun (WGS) entry which is preliminary data.</text>
</comment>
<name>A0A931J8G1_9BURK</name>
<dbReference type="SUPFAM" id="SSF52317">
    <property type="entry name" value="Class I glutamine amidotransferase-like"/>
    <property type="match status" value="1"/>
</dbReference>
<keyword evidence="1" id="KW-0805">Transcription regulation</keyword>
<dbReference type="InterPro" id="IPR009057">
    <property type="entry name" value="Homeodomain-like_sf"/>
</dbReference>
<feature type="domain" description="HTH araC/xylS-type" evidence="3">
    <location>
        <begin position="223"/>
        <end position="321"/>
    </location>
</feature>
<dbReference type="SMART" id="SM00342">
    <property type="entry name" value="HTH_ARAC"/>
    <property type="match status" value="1"/>
</dbReference>
<evidence type="ECO:0000313" key="5">
    <source>
        <dbReference type="Proteomes" id="UP000613266"/>
    </source>
</evidence>
<dbReference type="PANTHER" id="PTHR43130">
    <property type="entry name" value="ARAC-FAMILY TRANSCRIPTIONAL REGULATOR"/>
    <property type="match status" value="1"/>
</dbReference>
<proteinExistence type="predicted"/>
<dbReference type="RefSeq" id="WP_198112073.1">
    <property type="nucleotide sequence ID" value="NZ_JAEDAK010000011.1"/>
</dbReference>
<dbReference type="Proteomes" id="UP000613266">
    <property type="component" value="Unassembled WGS sequence"/>
</dbReference>
<gene>
    <name evidence="4" type="ORF">I7X39_15535</name>
</gene>
<dbReference type="EMBL" id="JAEDAK010000011">
    <property type="protein sequence ID" value="MBH9578302.1"/>
    <property type="molecule type" value="Genomic_DNA"/>
</dbReference>
<dbReference type="InterPro" id="IPR018060">
    <property type="entry name" value="HTH_AraC"/>
</dbReference>
<dbReference type="CDD" id="cd03138">
    <property type="entry name" value="GATase1_AraC_2"/>
    <property type="match status" value="1"/>
</dbReference>
<accession>A0A931J8G1</accession>
<organism evidence="4 5">
    <name type="scientific">Inhella proteolytica</name>
    <dbReference type="NCBI Taxonomy" id="2795029"/>
    <lineage>
        <taxon>Bacteria</taxon>
        <taxon>Pseudomonadati</taxon>
        <taxon>Pseudomonadota</taxon>
        <taxon>Betaproteobacteria</taxon>
        <taxon>Burkholderiales</taxon>
        <taxon>Sphaerotilaceae</taxon>
        <taxon>Inhella</taxon>
    </lineage>
</organism>
<dbReference type="GO" id="GO:0003700">
    <property type="term" value="F:DNA-binding transcription factor activity"/>
    <property type="evidence" value="ECO:0007669"/>
    <property type="project" value="InterPro"/>
</dbReference>
<evidence type="ECO:0000256" key="1">
    <source>
        <dbReference type="ARBA" id="ARBA00023015"/>
    </source>
</evidence>
<evidence type="ECO:0000256" key="2">
    <source>
        <dbReference type="ARBA" id="ARBA00023163"/>
    </source>
</evidence>
<keyword evidence="2" id="KW-0804">Transcription</keyword>
<dbReference type="Pfam" id="PF01965">
    <property type="entry name" value="DJ-1_PfpI"/>
    <property type="match status" value="1"/>
</dbReference>
<dbReference type="Gene3D" id="1.10.10.60">
    <property type="entry name" value="Homeodomain-like"/>
    <property type="match status" value="1"/>
</dbReference>
<dbReference type="InterPro" id="IPR052158">
    <property type="entry name" value="INH-QAR"/>
</dbReference>
<dbReference type="PANTHER" id="PTHR43130:SF11">
    <property type="entry name" value="TRANSCRIPTIONAL REGULATORY PROTEIN"/>
    <property type="match status" value="1"/>
</dbReference>
<keyword evidence="5" id="KW-1185">Reference proteome</keyword>
<dbReference type="PROSITE" id="PS01124">
    <property type="entry name" value="HTH_ARAC_FAMILY_2"/>
    <property type="match status" value="1"/>
</dbReference>
<dbReference type="Gene3D" id="3.40.50.880">
    <property type="match status" value="1"/>
</dbReference>
<evidence type="ECO:0000313" key="4">
    <source>
        <dbReference type="EMBL" id="MBH9578302.1"/>
    </source>
</evidence>
<dbReference type="SUPFAM" id="SSF46689">
    <property type="entry name" value="Homeodomain-like"/>
    <property type="match status" value="1"/>
</dbReference>
<protein>
    <submittedName>
        <fullName evidence="4">Helix-turn-helix domain-containing protein</fullName>
    </submittedName>
</protein>
<dbReference type="InterPro" id="IPR029062">
    <property type="entry name" value="Class_I_gatase-like"/>
</dbReference>
<dbReference type="InterPro" id="IPR002818">
    <property type="entry name" value="DJ-1/PfpI"/>
</dbReference>
<evidence type="ECO:0000259" key="3">
    <source>
        <dbReference type="PROSITE" id="PS01124"/>
    </source>
</evidence>
<dbReference type="AlphaFoldDB" id="A0A931J8G1"/>
<sequence length="323" mass="35518">MKILVLALDGVFDLGLACMLDALGTANELAALQSPDAPPPFEFRLAGLRRQVRSAQGLRLPVQALRGDERPDWILLPALGAKMPQTLLPALERPEVREACTWLRERHEQGGARVAAACIGGFVLAESGLLDGHAATTTWWLAPLFRQRYPQIGLDESRLVLESGRFVTSGAAMGHLDLSLWLLRQTSPALAALVARYLIVDERPSQAPYVIPDHLAHADPLIARFEQWARERLAQGFELQAAAAALAVSPRTLQRRCEAVLGKGPLAFVQDLRVQQAAHLLRSTRLDIEQIAAQVGYADGVSLRALLRRKLGRGVRELRRTDR</sequence>
<reference evidence="4" key="1">
    <citation type="submission" date="2020-12" db="EMBL/GenBank/DDBJ databases">
        <title>The genome sequence of Inhella sp. 1Y17.</title>
        <authorList>
            <person name="Liu Y."/>
        </authorList>
    </citation>
    <scope>NUCLEOTIDE SEQUENCE</scope>
    <source>
        <strain evidence="4">1Y17</strain>
    </source>
</reference>
<dbReference type="Pfam" id="PF12833">
    <property type="entry name" value="HTH_18"/>
    <property type="match status" value="1"/>
</dbReference>